<name>A0ACC2X805_9TREE</name>
<evidence type="ECO:0000313" key="1">
    <source>
        <dbReference type="EMBL" id="KAJ9119781.1"/>
    </source>
</evidence>
<sequence>MFCLGPLQQADVLKGSMAACPSMALKIYTEGGEDPVMQPQNSFRKIEATDKKAKNWIKKMVKRSNLDDDMRQVSLPCSSESTAD</sequence>
<comment type="caution">
    <text evidence="1">The sequence shown here is derived from an EMBL/GenBank/DDBJ whole genome shotgun (WGS) entry which is preliminary data.</text>
</comment>
<dbReference type="Proteomes" id="UP001234202">
    <property type="component" value="Unassembled WGS sequence"/>
</dbReference>
<reference evidence="1" key="1">
    <citation type="submission" date="2023-04" db="EMBL/GenBank/DDBJ databases">
        <title>Draft Genome sequencing of Naganishia species isolated from polar environments using Oxford Nanopore Technology.</title>
        <authorList>
            <person name="Leo P."/>
            <person name="Venkateswaran K."/>
        </authorList>
    </citation>
    <scope>NUCLEOTIDE SEQUENCE</scope>
    <source>
        <strain evidence="1">DBVPG 5303</strain>
    </source>
</reference>
<organism evidence="1 2">
    <name type="scientific">Naganishia onofrii</name>
    <dbReference type="NCBI Taxonomy" id="1851511"/>
    <lineage>
        <taxon>Eukaryota</taxon>
        <taxon>Fungi</taxon>
        <taxon>Dikarya</taxon>
        <taxon>Basidiomycota</taxon>
        <taxon>Agaricomycotina</taxon>
        <taxon>Tremellomycetes</taxon>
        <taxon>Filobasidiales</taxon>
        <taxon>Filobasidiaceae</taxon>
        <taxon>Naganishia</taxon>
    </lineage>
</organism>
<dbReference type="EMBL" id="JASBWV010000023">
    <property type="protein sequence ID" value="KAJ9119781.1"/>
    <property type="molecule type" value="Genomic_DNA"/>
</dbReference>
<evidence type="ECO:0000313" key="2">
    <source>
        <dbReference type="Proteomes" id="UP001234202"/>
    </source>
</evidence>
<gene>
    <name evidence="1" type="ORF">QFC24_005492</name>
</gene>
<proteinExistence type="predicted"/>
<accession>A0ACC2X805</accession>
<keyword evidence="2" id="KW-1185">Reference proteome</keyword>
<protein>
    <submittedName>
        <fullName evidence="1">Uncharacterized protein</fullName>
    </submittedName>
</protein>